<dbReference type="FunFam" id="1.20.140.10:FF:000001">
    <property type="entry name" value="Acyl-CoA dehydrogenase"/>
    <property type="match status" value="1"/>
</dbReference>
<evidence type="ECO:0000256" key="8">
    <source>
        <dbReference type="RuleBase" id="RU362125"/>
    </source>
</evidence>
<keyword evidence="13" id="KW-1185">Reference proteome</keyword>
<dbReference type="Proteomes" id="UP000297966">
    <property type="component" value="Unassembled WGS sequence"/>
</dbReference>
<keyword evidence="4 8" id="KW-0274">FAD</keyword>
<evidence type="ECO:0000256" key="7">
    <source>
        <dbReference type="ARBA" id="ARBA00067292"/>
    </source>
</evidence>
<dbReference type="SUPFAM" id="SSF56645">
    <property type="entry name" value="Acyl-CoA dehydrogenase NM domain-like"/>
    <property type="match status" value="1"/>
</dbReference>
<gene>
    <name evidence="12" type="ORF">E4K65_04310</name>
</gene>
<comment type="caution">
    <text evidence="12">The sequence shown here is derived from an EMBL/GenBank/DDBJ whole genome shotgun (WGS) entry which is preliminary data.</text>
</comment>
<dbReference type="Pfam" id="PF02770">
    <property type="entry name" value="Acyl-CoA_dh_M"/>
    <property type="match status" value="1"/>
</dbReference>
<dbReference type="PANTHER" id="PTHR43884:SF40">
    <property type="entry name" value="ACYL-COA DEHYDROGENASE"/>
    <property type="match status" value="1"/>
</dbReference>
<reference evidence="12 13" key="1">
    <citation type="submission" date="2019-03" db="EMBL/GenBank/DDBJ databases">
        <title>Bradyrhizobium diversity isolated from nodules of Chamaecrista fasciculata.</title>
        <authorList>
            <person name="Klepa M.S."/>
            <person name="Urquiaga M.O."/>
            <person name="Hungria M."/>
            <person name="Delamuta J.R."/>
        </authorList>
    </citation>
    <scope>NUCLEOTIDE SEQUENCE [LARGE SCALE GENOMIC DNA]</scope>
    <source>
        <strain evidence="12 13">CNPSo 3448</strain>
    </source>
</reference>
<dbReference type="InterPro" id="IPR006089">
    <property type="entry name" value="Acyl-CoA_DH_CS"/>
</dbReference>
<dbReference type="EC" id="1.3.8.11" evidence="6"/>
<evidence type="ECO:0000256" key="5">
    <source>
        <dbReference type="ARBA" id="ARBA00023002"/>
    </source>
</evidence>
<evidence type="ECO:0000259" key="11">
    <source>
        <dbReference type="Pfam" id="PF02771"/>
    </source>
</evidence>
<keyword evidence="3 8" id="KW-0285">Flavoprotein</keyword>
<dbReference type="PIRSF" id="PIRSF016578">
    <property type="entry name" value="HsaA"/>
    <property type="match status" value="1"/>
</dbReference>
<evidence type="ECO:0000256" key="6">
    <source>
        <dbReference type="ARBA" id="ARBA00066361"/>
    </source>
</evidence>
<evidence type="ECO:0000256" key="1">
    <source>
        <dbReference type="ARBA" id="ARBA00001974"/>
    </source>
</evidence>
<dbReference type="InterPro" id="IPR009100">
    <property type="entry name" value="AcylCoA_DH/oxidase_NM_dom_sf"/>
</dbReference>
<dbReference type="InterPro" id="IPR013786">
    <property type="entry name" value="AcylCoA_DH/ox_N"/>
</dbReference>
<evidence type="ECO:0000313" key="12">
    <source>
        <dbReference type="EMBL" id="TFV51296.1"/>
    </source>
</evidence>
<dbReference type="Gene3D" id="1.10.540.10">
    <property type="entry name" value="Acyl-CoA dehydrogenase/oxidase, N-terminal domain"/>
    <property type="match status" value="1"/>
</dbReference>
<dbReference type="PROSITE" id="PS00073">
    <property type="entry name" value="ACYL_COA_DH_2"/>
    <property type="match status" value="1"/>
</dbReference>
<dbReference type="InterPro" id="IPR009075">
    <property type="entry name" value="AcylCo_DH/oxidase_C"/>
</dbReference>
<dbReference type="InterPro" id="IPR006091">
    <property type="entry name" value="Acyl-CoA_Oxase/DH_mid-dom"/>
</dbReference>
<evidence type="ECO:0000259" key="10">
    <source>
        <dbReference type="Pfam" id="PF02770"/>
    </source>
</evidence>
<dbReference type="AlphaFoldDB" id="A0A4Y9M7U4"/>
<dbReference type="RefSeq" id="WP_135173038.1">
    <property type="nucleotide sequence ID" value="NZ_SPQT01000001.1"/>
</dbReference>
<dbReference type="GO" id="GO:0003995">
    <property type="term" value="F:acyl-CoA dehydrogenase activity"/>
    <property type="evidence" value="ECO:0007669"/>
    <property type="project" value="InterPro"/>
</dbReference>
<dbReference type="Pfam" id="PF02771">
    <property type="entry name" value="Acyl-CoA_dh_N"/>
    <property type="match status" value="1"/>
</dbReference>
<evidence type="ECO:0000313" key="13">
    <source>
        <dbReference type="Proteomes" id="UP000297966"/>
    </source>
</evidence>
<dbReference type="InterPro" id="IPR037069">
    <property type="entry name" value="AcylCoA_DH/ox_N_sf"/>
</dbReference>
<dbReference type="PANTHER" id="PTHR43884">
    <property type="entry name" value="ACYL-COA DEHYDROGENASE"/>
    <property type="match status" value="1"/>
</dbReference>
<dbReference type="OrthoDB" id="9775090at2"/>
<dbReference type="EMBL" id="SPQT01000001">
    <property type="protein sequence ID" value="TFV51296.1"/>
    <property type="molecule type" value="Genomic_DNA"/>
</dbReference>
<feature type="domain" description="Acyl-CoA dehydrogenase/oxidase N-terminal" evidence="11">
    <location>
        <begin position="8"/>
        <end position="119"/>
    </location>
</feature>
<comment type="cofactor">
    <cofactor evidence="1 8">
        <name>FAD</name>
        <dbReference type="ChEBI" id="CHEBI:57692"/>
    </cofactor>
</comment>
<sequence length="387" mass="42705">MIDFEVPEESRLLVDTVKRFIEKELAPLEQKVEDSGTVDPDLVRDLRRKSCELGLFAMTYPRDVGGGGLGTIDSCLVEEQCGWTSDALVRRAFGAIPGPIIHCQGEQRERYLLPAVRGEIDVGLGMTEPAAGSDAAAIRTTAKRDGKDWIINGTKHFITDGDFVDTVIISAVTDPEKGTKGISTFFVDKGTPGFRVARVQHMMGMRGVNHAELSLEDVRVGPEQLLGEEGAGLSQMLSFVNAYRLGGVGARAVGMASRVLALATDYARQRKQFGKPIGEFQMIQEKLADMVTDIFGVRMMVLNTAWEIDQGRDPREKVSMVKFHASEMLGRVVDRGVQIFGGMGYTKEFIMERLYRDARVLRIYDGTTEIHKMVIARSLMKNGVPAL</sequence>
<dbReference type="SUPFAM" id="SSF47203">
    <property type="entry name" value="Acyl-CoA dehydrogenase C-terminal domain-like"/>
    <property type="match status" value="1"/>
</dbReference>
<evidence type="ECO:0000256" key="4">
    <source>
        <dbReference type="ARBA" id="ARBA00022827"/>
    </source>
</evidence>
<proteinExistence type="inferred from homology"/>
<feature type="domain" description="Acyl-CoA oxidase/dehydrogenase middle" evidence="10">
    <location>
        <begin position="124"/>
        <end position="218"/>
    </location>
</feature>
<keyword evidence="5 8" id="KW-0560">Oxidoreductase</keyword>
<dbReference type="Gene3D" id="2.40.110.10">
    <property type="entry name" value="Butyryl-CoA Dehydrogenase, subunit A, domain 2"/>
    <property type="match status" value="1"/>
</dbReference>
<evidence type="ECO:0000256" key="3">
    <source>
        <dbReference type="ARBA" id="ARBA00022630"/>
    </source>
</evidence>
<dbReference type="Gene3D" id="1.20.140.10">
    <property type="entry name" value="Butyryl-CoA Dehydrogenase, subunit A, domain 3"/>
    <property type="match status" value="1"/>
</dbReference>
<evidence type="ECO:0000259" key="9">
    <source>
        <dbReference type="Pfam" id="PF00441"/>
    </source>
</evidence>
<feature type="domain" description="Acyl-CoA dehydrogenase/oxidase C-terminal" evidence="9">
    <location>
        <begin position="230"/>
        <end position="379"/>
    </location>
</feature>
<protein>
    <recommendedName>
        <fullName evidence="7">Cyclohexane-1-carbonyl-CoA dehydrogenase</fullName>
        <ecNumber evidence="6">1.3.8.11</ecNumber>
    </recommendedName>
</protein>
<dbReference type="FunFam" id="2.40.110.10:FF:000009">
    <property type="entry name" value="Acyl-CoA dehydrogenase"/>
    <property type="match status" value="1"/>
</dbReference>
<dbReference type="GO" id="GO:0050660">
    <property type="term" value="F:flavin adenine dinucleotide binding"/>
    <property type="evidence" value="ECO:0007669"/>
    <property type="project" value="InterPro"/>
</dbReference>
<dbReference type="InterPro" id="IPR036250">
    <property type="entry name" value="AcylCo_DH-like_C"/>
</dbReference>
<organism evidence="12 13">
    <name type="scientific">Bradyrhizobium niftali</name>
    <dbReference type="NCBI Taxonomy" id="2560055"/>
    <lineage>
        <taxon>Bacteria</taxon>
        <taxon>Pseudomonadati</taxon>
        <taxon>Pseudomonadota</taxon>
        <taxon>Alphaproteobacteria</taxon>
        <taxon>Hyphomicrobiales</taxon>
        <taxon>Nitrobacteraceae</taxon>
        <taxon>Bradyrhizobium</taxon>
    </lineage>
</organism>
<comment type="similarity">
    <text evidence="2 8">Belongs to the acyl-CoA dehydrogenase family.</text>
</comment>
<dbReference type="InterPro" id="IPR046373">
    <property type="entry name" value="Acyl-CoA_Oxase/DH_mid-dom_sf"/>
</dbReference>
<dbReference type="Pfam" id="PF00441">
    <property type="entry name" value="Acyl-CoA_dh_1"/>
    <property type="match status" value="1"/>
</dbReference>
<accession>A0A4Y9M7U4</accession>
<evidence type="ECO:0000256" key="2">
    <source>
        <dbReference type="ARBA" id="ARBA00009347"/>
    </source>
</evidence>
<dbReference type="PROSITE" id="PS00072">
    <property type="entry name" value="ACYL_COA_DH_1"/>
    <property type="match status" value="1"/>
</dbReference>
<name>A0A4Y9M7U4_9BRAD</name>